<evidence type="ECO:0000313" key="7">
    <source>
        <dbReference type="Proteomes" id="UP001166286"/>
    </source>
</evidence>
<feature type="transmembrane region" description="Helical" evidence="3">
    <location>
        <begin position="1292"/>
        <end position="1312"/>
    </location>
</feature>
<proteinExistence type="predicted"/>
<keyword evidence="3" id="KW-0812">Transmembrane</keyword>
<dbReference type="GO" id="GO:0008270">
    <property type="term" value="F:zinc ion binding"/>
    <property type="evidence" value="ECO:0007669"/>
    <property type="project" value="UniProtKB-KW"/>
</dbReference>
<dbReference type="Gene3D" id="3.30.160.60">
    <property type="entry name" value="Classic Zinc Finger"/>
    <property type="match status" value="1"/>
</dbReference>
<dbReference type="InterPro" id="IPR013087">
    <property type="entry name" value="Znf_C2H2_type"/>
</dbReference>
<keyword evidence="1" id="KW-0479">Metal-binding</keyword>
<feature type="transmembrane region" description="Helical" evidence="3">
    <location>
        <begin position="122"/>
        <end position="143"/>
    </location>
</feature>
<keyword evidence="1" id="KW-0862">Zinc</keyword>
<dbReference type="EMBL" id="JAFEKC020000020">
    <property type="protein sequence ID" value="KAK0508644.1"/>
    <property type="molecule type" value="Genomic_DNA"/>
</dbReference>
<evidence type="ECO:0000256" key="4">
    <source>
        <dbReference type="SAM" id="SignalP"/>
    </source>
</evidence>
<keyword evidence="1" id="KW-0863">Zinc-finger</keyword>
<feature type="transmembrane region" description="Helical" evidence="3">
    <location>
        <begin position="582"/>
        <end position="603"/>
    </location>
</feature>
<dbReference type="Proteomes" id="UP001166286">
    <property type="component" value="Unassembled WGS sequence"/>
</dbReference>
<feature type="transmembrane region" description="Helical" evidence="3">
    <location>
        <begin position="1324"/>
        <end position="1341"/>
    </location>
</feature>
<reference evidence="6" key="1">
    <citation type="submission" date="2023-03" db="EMBL/GenBank/DDBJ databases">
        <title>Complete genome of Cladonia borealis.</title>
        <authorList>
            <person name="Park H."/>
        </authorList>
    </citation>
    <scope>NUCLEOTIDE SEQUENCE</scope>
    <source>
        <strain evidence="6">ANT050790</strain>
    </source>
</reference>
<dbReference type="SMART" id="SM00355">
    <property type="entry name" value="ZnF_C2H2"/>
    <property type="match status" value="3"/>
</dbReference>
<feature type="compositionally biased region" description="Polar residues" evidence="2">
    <location>
        <begin position="903"/>
        <end position="915"/>
    </location>
</feature>
<protein>
    <recommendedName>
        <fullName evidence="5">C2H2-type domain-containing protein</fullName>
    </recommendedName>
</protein>
<feature type="domain" description="C2H2-type" evidence="5">
    <location>
        <begin position="805"/>
        <end position="835"/>
    </location>
</feature>
<keyword evidence="3" id="KW-1133">Transmembrane helix</keyword>
<feature type="transmembrane region" description="Helical" evidence="3">
    <location>
        <begin position="261"/>
        <end position="280"/>
    </location>
</feature>
<dbReference type="PROSITE" id="PS00028">
    <property type="entry name" value="ZINC_FINGER_C2H2_1"/>
    <property type="match status" value="1"/>
</dbReference>
<feature type="chain" id="PRO_5041274533" description="C2H2-type domain-containing protein" evidence="4">
    <location>
        <begin position="28"/>
        <end position="1343"/>
    </location>
</feature>
<feature type="transmembrane region" description="Helical" evidence="3">
    <location>
        <begin position="546"/>
        <end position="570"/>
    </location>
</feature>
<evidence type="ECO:0000256" key="2">
    <source>
        <dbReference type="SAM" id="MobiDB-lite"/>
    </source>
</evidence>
<accession>A0AA39QUM0</accession>
<feature type="transmembrane region" description="Helical" evidence="3">
    <location>
        <begin position="227"/>
        <end position="249"/>
    </location>
</feature>
<evidence type="ECO:0000259" key="5">
    <source>
        <dbReference type="PROSITE" id="PS50157"/>
    </source>
</evidence>
<evidence type="ECO:0000313" key="6">
    <source>
        <dbReference type="EMBL" id="KAK0508644.1"/>
    </source>
</evidence>
<organism evidence="6 7">
    <name type="scientific">Cladonia borealis</name>
    <dbReference type="NCBI Taxonomy" id="184061"/>
    <lineage>
        <taxon>Eukaryota</taxon>
        <taxon>Fungi</taxon>
        <taxon>Dikarya</taxon>
        <taxon>Ascomycota</taxon>
        <taxon>Pezizomycotina</taxon>
        <taxon>Lecanoromycetes</taxon>
        <taxon>OSLEUM clade</taxon>
        <taxon>Lecanoromycetidae</taxon>
        <taxon>Lecanorales</taxon>
        <taxon>Lecanorineae</taxon>
        <taxon>Cladoniaceae</taxon>
        <taxon>Cladonia</taxon>
    </lineage>
</organism>
<name>A0AA39QUM0_9LECA</name>
<keyword evidence="3" id="KW-0472">Membrane</keyword>
<keyword evidence="4" id="KW-0732">Signal</keyword>
<dbReference type="PROSITE" id="PS50157">
    <property type="entry name" value="ZINC_FINGER_C2H2_2"/>
    <property type="match status" value="1"/>
</dbReference>
<feature type="region of interest" description="Disordered" evidence="2">
    <location>
        <begin position="869"/>
        <end position="922"/>
    </location>
</feature>
<feature type="transmembrane region" description="Helical" evidence="3">
    <location>
        <begin position="696"/>
        <end position="716"/>
    </location>
</feature>
<comment type="caution">
    <text evidence="6">The sequence shown here is derived from an EMBL/GenBank/DDBJ whole genome shotgun (WGS) entry which is preliminary data.</text>
</comment>
<keyword evidence="7" id="KW-1185">Reference proteome</keyword>
<feature type="compositionally biased region" description="Basic and acidic residues" evidence="2">
    <location>
        <begin position="884"/>
        <end position="895"/>
    </location>
</feature>
<evidence type="ECO:0000256" key="3">
    <source>
        <dbReference type="SAM" id="Phobius"/>
    </source>
</evidence>
<evidence type="ECO:0000256" key="1">
    <source>
        <dbReference type="PROSITE-ProRule" id="PRU00042"/>
    </source>
</evidence>
<feature type="signal peptide" evidence="4">
    <location>
        <begin position="1"/>
        <end position="27"/>
    </location>
</feature>
<sequence>MTKISVKCLPFTSAAIVLLMFTPRARGLNFSSCALAVTDRYLDNPNVSEFRDQYGKPTDNFSDAWGISYDWCRDICSSYDDASHSDYNWDWLAQGVGSWLLPWLALIAQLPFEARDKTTNLMALLLATGSPSLLIYSLAITILQARWTNRIFQQIVEKTGPLRRDSHLQALKAARAILMEIQHVPIGVRNGRRREIAQLVAHPENWAWWCELRERILTTKRGWTYSLFAQIGFVCFSQLIAITSFFTALSTDWSTSIGIGLSINCLWSWMIPVVLGWIYVGTQITAGSVKCALTRTTVPALESDRNMNGDGFGIRDRTPFGRFDTSHHYSSTINDDQEEEGLSQDSTLRPQELLPDEAVTKTASTLIKAQKGSRTADYRISVTTKPESPVETPDVFFTGQAGDINIRNLSQNSHLSTITTLRPMEQSRERHLSGENYVRVLPKTFMGFSIAGDELEPGPIFNYARLWTHANAVNHIADAFRQFAVRQLMRQPVARGREWDASPDNWKENLQGSPEEYSKYINPQGKDVVDFSIHAPASPDLNFNCVIAAFVAVFLQWGTTGAAIVIAYGTPVIGLGCQSGSYLIYGLCSTVSWLLLMASAYFSHRYFLQLEAQQRPSLYLGPSAVLLRVLGKTLAAANALFIVTNSFIQFSGLLDNCWCDASIPTLGKTGGWVILFATDVQIAAAGKTAWKRGASLGMVVVALVTAWIFIANRTYLSAQIMISMVDTQSSANMDDQKEFETTTELDESPASDRTCGCVSCLEVGSSVPEFNGTLTCRVDYCNRSDLAHAEILDHEKEHFWCPGGYRCAEALCNASFERWLDLKSHYANKHCKERKKFPCLFPSCKYSGENGFLRKDKLKTHYKKVHKGFKLPKNKGGPTASKIEPAKTYDSDLSRSDGPPSWMQHQGLGTSNNAPPSGYCSDGEGSFFNKAHSATTPPRSYKASSETANWPTSCNGLTHPLSVNEPGISIDTQSGAADDETLSTNGSKSLVDKSRSIVDDGIETLSVHHVSDGAVTFHPFTNSGLPAFRSEWQCHCGFKSFDDFTSLQFDAVVEYHRSLQSCFSVHKIAPIGRVGQPSSEGRSIIGTVLEIMRSWLRKEDHLLPHQNKKTQPGGSVEWIPPSLPPAAASPQPLYLLLCIQHQRFTTKLLQPDLTGLDSDRRFFKLLGDSYHDMKGRWRRRFSLKTLRGIKFVQFELHQPDLVDVQRENELPPEERKNEYHYMPMPPKIMPPVGEKLMLHFCTSPHCAAERGILLNRIPKKMKERLRACPTKGTSEGWGVYILEDWHVSMITILAYAILLLGSLVFFICWSVLKHDLQGASGIAMYIMAFIGLGIASLQAAFEL</sequence>
<gene>
    <name evidence="6" type="ORF">JMJ35_008920</name>
</gene>